<dbReference type="EMBL" id="HBGK01004056">
    <property type="protein sequence ID" value="CAD9273236.1"/>
    <property type="molecule type" value="Transcribed_RNA"/>
</dbReference>
<evidence type="ECO:0000313" key="1">
    <source>
        <dbReference type="EMBL" id="CAD9273236.1"/>
    </source>
</evidence>
<proteinExistence type="predicted"/>
<accession>A0A7S1UNC7</accession>
<name>A0A7S1UNC7_9STRA</name>
<organism evidence="1">
    <name type="scientific">Grammatophora oceanica</name>
    <dbReference type="NCBI Taxonomy" id="210454"/>
    <lineage>
        <taxon>Eukaryota</taxon>
        <taxon>Sar</taxon>
        <taxon>Stramenopiles</taxon>
        <taxon>Ochrophyta</taxon>
        <taxon>Bacillariophyta</taxon>
        <taxon>Fragilariophyceae</taxon>
        <taxon>Fragilariophycidae</taxon>
        <taxon>Rhabdonematales</taxon>
        <taxon>Grammatophoraceae</taxon>
        <taxon>Grammatophora</taxon>
    </lineage>
</organism>
<sequence length="108" mass="12084">MKKGNNFYKRWRLLLLGKDTSRRTITVTRRHANAAAGVGTIHSFQITTDLILHTRTGLVVSRMAHSASGSMTRLSLIATSTRTRGGCYKWIWSAADNDVESIVHGYTY</sequence>
<gene>
    <name evidence="1" type="ORF">GOCE00092_LOCUS2143</name>
</gene>
<protein>
    <submittedName>
        <fullName evidence="1">Uncharacterized protein</fullName>
    </submittedName>
</protein>
<reference evidence="1" key="1">
    <citation type="submission" date="2021-01" db="EMBL/GenBank/DDBJ databases">
        <authorList>
            <person name="Corre E."/>
            <person name="Pelletier E."/>
            <person name="Niang G."/>
            <person name="Scheremetjew M."/>
            <person name="Finn R."/>
            <person name="Kale V."/>
            <person name="Holt S."/>
            <person name="Cochrane G."/>
            <person name="Meng A."/>
            <person name="Brown T."/>
            <person name="Cohen L."/>
        </authorList>
    </citation>
    <scope>NUCLEOTIDE SEQUENCE</scope>
    <source>
        <strain evidence="1">CCMP 410</strain>
    </source>
</reference>
<dbReference type="AlphaFoldDB" id="A0A7S1UNC7"/>